<evidence type="ECO:0000256" key="1">
    <source>
        <dbReference type="SAM" id="Phobius"/>
    </source>
</evidence>
<dbReference type="RefSeq" id="WP_136424300.1">
    <property type="nucleotide sequence ID" value="NZ_SSSN01000005.1"/>
</dbReference>
<gene>
    <name evidence="2" type="ORF">E6C70_09610</name>
</gene>
<evidence type="ECO:0000313" key="2">
    <source>
        <dbReference type="EMBL" id="THG34502.1"/>
    </source>
</evidence>
<accession>A0A4S4FWL9</accession>
<dbReference type="Proteomes" id="UP000307380">
    <property type="component" value="Unassembled WGS sequence"/>
</dbReference>
<comment type="caution">
    <text evidence="2">The sequence shown here is derived from an EMBL/GenBank/DDBJ whole genome shotgun (WGS) entry which is preliminary data.</text>
</comment>
<dbReference type="AlphaFoldDB" id="A0A4S4FWL9"/>
<protein>
    <submittedName>
        <fullName evidence="2">DUF3311 domain-containing protein</fullName>
    </submittedName>
</protein>
<keyword evidence="3" id="KW-1185">Reference proteome</keyword>
<proteinExistence type="predicted"/>
<dbReference type="Pfam" id="PF11755">
    <property type="entry name" value="DUF3311"/>
    <property type="match status" value="1"/>
</dbReference>
<dbReference type="OrthoDB" id="123261at2"/>
<feature type="transmembrane region" description="Helical" evidence="1">
    <location>
        <begin position="12"/>
        <end position="36"/>
    </location>
</feature>
<sequence>MPSTPTRGPARPAPYVIAGTLLVIAIVMPLMVPTYAFAQPALFGIPFFYWYQMMWVLIDAGLLWICYVVVTREDRRRREVAREQRAAAAVAGSTTGSDGVAE</sequence>
<keyword evidence="1" id="KW-0812">Transmembrane</keyword>
<keyword evidence="1" id="KW-0472">Membrane</keyword>
<organism evidence="2 3">
    <name type="scientific">Orlajensenia flava</name>
    <dbReference type="NCBI Taxonomy" id="2565934"/>
    <lineage>
        <taxon>Bacteria</taxon>
        <taxon>Bacillati</taxon>
        <taxon>Actinomycetota</taxon>
        <taxon>Actinomycetes</taxon>
        <taxon>Micrococcales</taxon>
        <taxon>Microbacteriaceae</taxon>
        <taxon>Orlajensenia</taxon>
    </lineage>
</organism>
<feature type="transmembrane region" description="Helical" evidence="1">
    <location>
        <begin position="48"/>
        <end position="70"/>
    </location>
</feature>
<dbReference type="InterPro" id="IPR021741">
    <property type="entry name" value="DUF3311"/>
</dbReference>
<keyword evidence="1" id="KW-1133">Transmembrane helix</keyword>
<reference evidence="2 3" key="1">
    <citation type="submission" date="2019-04" db="EMBL/GenBank/DDBJ databases">
        <authorList>
            <person name="Jiang L."/>
        </authorList>
    </citation>
    <scope>NUCLEOTIDE SEQUENCE [LARGE SCALE GENOMIC DNA]</scope>
    <source>
        <strain evidence="2 3">YIM 131861</strain>
    </source>
</reference>
<name>A0A4S4FWL9_9MICO</name>
<dbReference type="EMBL" id="SSSN01000005">
    <property type="protein sequence ID" value="THG34502.1"/>
    <property type="molecule type" value="Genomic_DNA"/>
</dbReference>
<evidence type="ECO:0000313" key="3">
    <source>
        <dbReference type="Proteomes" id="UP000307380"/>
    </source>
</evidence>